<protein>
    <recommendedName>
        <fullName evidence="2">ribonuclease H</fullName>
        <ecNumber evidence="2">3.1.26.4</ecNumber>
    </recommendedName>
</protein>
<evidence type="ECO:0000256" key="1">
    <source>
        <dbReference type="ARBA" id="ARBA00010879"/>
    </source>
</evidence>
<proteinExistence type="inferred from homology"/>
<comment type="caution">
    <text evidence="4">The sequence shown here is derived from an EMBL/GenBank/DDBJ whole genome shotgun (WGS) entry which is preliminary data.</text>
</comment>
<keyword evidence="5" id="KW-1185">Reference proteome</keyword>
<dbReference type="Pfam" id="PF00078">
    <property type="entry name" value="RVT_1"/>
    <property type="match status" value="1"/>
</dbReference>
<sequence>MPQGVTGAPATFQRLMEKAVGDMHLLQVIVYLDDLIVFGRTLEEHEERLFKVLDRLEEFGLKVSIDKCQFCREKVKYVGHIVSAAGIAPDPGKVEAVACWKMPTDLKFLRSFLGFCGFYRHFIKNYATIVKPLTDLTKGYPPVNGKRPLLYQTDNNPLTSILTSAKLNATGHRWLAALATYDFSIQYKPGKLNVDADILSRYPYSRELEEWTEIPHPAVKVVCYPPSLSQTDDSPVQWIDQLCVSPQSIPTMYACPAQLETGQMEWLTKAELKSA</sequence>
<dbReference type="EMBL" id="JAYMGO010000012">
    <property type="protein sequence ID" value="KAL1264124.1"/>
    <property type="molecule type" value="Genomic_DNA"/>
</dbReference>
<dbReference type="SUPFAM" id="SSF56672">
    <property type="entry name" value="DNA/RNA polymerases"/>
    <property type="match status" value="1"/>
</dbReference>
<evidence type="ECO:0000313" key="5">
    <source>
        <dbReference type="Proteomes" id="UP001558613"/>
    </source>
</evidence>
<organism evidence="4 5">
    <name type="scientific">Cirrhinus molitorella</name>
    <name type="common">mud carp</name>
    <dbReference type="NCBI Taxonomy" id="172907"/>
    <lineage>
        <taxon>Eukaryota</taxon>
        <taxon>Metazoa</taxon>
        <taxon>Chordata</taxon>
        <taxon>Craniata</taxon>
        <taxon>Vertebrata</taxon>
        <taxon>Euteleostomi</taxon>
        <taxon>Actinopterygii</taxon>
        <taxon>Neopterygii</taxon>
        <taxon>Teleostei</taxon>
        <taxon>Ostariophysi</taxon>
        <taxon>Cypriniformes</taxon>
        <taxon>Cyprinidae</taxon>
        <taxon>Labeoninae</taxon>
        <taxon>Labeonini</taxon>
        <taxon>Cirrhinus</taxon>
    </lineage>
</organism>
<dbReference type="InterPro" id="IPR000477">
    <property type="entry name" value="RT_dom"/>
</dbReference>
<accession>A0ABR3MGB1</accession>
<dbReference type="PROSITE" id="PS50878">
    <property type="entry name" value="RT_POL"/>
    <property type="match status" value="1"/>
</dbReference>
<name>A0ABR3MGB1_9TELE</name>
<feature type="domain" description="Reverse transcriptase" evidence="3">
    <location>
        <begin position="1"/>
        <end position="82"/>
    </location>
</feature>
<dbReference type="Proteomes" id="UP001558613">
    <property type="component" value="Unassembled WGS sequence"/>
</dbReference>
<dbReference type="PANTHER" id="PTHR37984:SF5">
    <property type="entry name" value="PROTEIN NYNRIN-LIKE"/>
    <property type="match status" value="1"/>
</dbReference>
<reference evidence="4 5" key="1">
    <citation type="submission" date="2023-09" db="EMBL/GenBank/DDBJ databases">
        <authorList>
            <person name="Wang M."/>
        </authorList>
    </citation>
    <scope>NUCLEOTIDE SEQUENCE [LARGE SCALE GENOMIC DNA]</scope>
    <source>
        <strain evidence="4">GT-2023</strain>
        <tissue evidence="4">Liver</tissue>
    </source>
</reference>
<evidence type="ECO:0000313" key="4">
    <source>
        <dbReference type="EMBL" id="KAL1264124.1"/>
    </source>
</evidence>
<evidence type="ECO:0000256" key="2">
    <source>
        <dbReference type="ARBA" id="ARBA00012180"/>
    </source>
</evidence>
<gene>
    <name evidence="4" type="ORF">QQF64_004479</name>
</gene>
<dbReference type="InterPro" id="IPR043502">
    <property type="entry name" value="DNA/RNA_pol_sf"/>
</dbReference>
<dbReference type="InterPro" id="IPR050951">
    <property type="entry name" value="Retrovirus_Pol_polyprotein"/>
</dbReference>
<evidence type="ECO:0000259" key="3">
    <source>
        <dbReference type="PROSITE" id="PS50878"/>
    </source>
</evidence>
<dbReference type="CDD" id="cd01647">
    <property type="entry name" value="RT_LTR"/>
    <property type="match status" value="1"/>
</dbReference>
<comment type="similarity">
    <text evidence="1">Belongs to the beta type-B retroviral polymerase family. HERV class-II K(HML-2) pol subfamily.</text>
</comment>
<dbReference type="PANTHER" id="PTHR37984">
    <property type="entry name" value="PROTEIN CBG26694"/>
    <property type="match status" value="1"/>
</dbReference>
<dbReference type="EC" id="3.1.26.4" evidence="2"/>
<dbReference type="Gene3D" id="3.30.70.270">
    <property type="match status" value="2"/>
</dbReference>
<dbReference type="InterPro" id="IPR043128">
    <property type="entry name" value="Rev_trsase/Diguanyl_cyclase"/>
</dbReference>